<dbReference type="EMBL" id="NHSJ01000100">
    <property type="protein sequence ID" value="PPQ28974.1"/>
    <property type="molecule type" value="Genomic_DNA"/>
</dbReference>
<dbReference type="AlphaFoldDB" id="A0A2S6N2X0"/>
<protein>
    <submittedName>
        <fullName evidence="1">Uncharacterized protein</fullName>
    </submittedName>
</protein>
<evidence type="ECO:0000313" key="2">
    <source>
        <dbReference type="Proteomes" id="UP000239089"/>
    </source>
</evidence>
<name>A0A2S6N2X0_9HYPH</name>
<accession>A0A2S6N2X0</accession>
<dbReference type="RefSeq" id="WP_104508931.1">
    <property type="nucleotide sequence ID" value="NZ_JACIGC010000011.1"/>
</dbReference>
<reference evidence="1 2" key="1">
    <citation type="journal article" date="2018" name="Arch. Microbiol.">
        <title>New insights into the metabolic potential of the phototrophic purple bacterium Rhodopila globiformis DSM 161(T) from its draft genome sequence and evidence for a vanadium-dependent nitrogenase.</title>
        <authorList>
            <person name="Imhoff J.F."/>
            <person name="Rahn T."/>
            <person name="Kunzel S."/>
            <person name="Neulinger S.C."/>
        </authorList>
    </citation>
    <scope>NUCLEOTIDE SEQUENCE [LARGE SCALE GENOMIC DNA]</scope>
    <source>
        <strain evidence="1 2">DSM 16996</strain>
    </source>
</reference>
<dbReference type="Proteomes" id="UP000239089">
    <property type="component" value="Unassembled WGS sequence"/>
</dbReference>
<evidence type="ECO:0000313" key="1">
    <source>
        <dbReference type="EMBL" id="PPQ28974.1"/>
    </source>
</evidence>
<comment type="caution">
    <text evidence="1">The sequence shown here is derived from an EMBL/GenBank/DDBJ whole genome shotgun (WGS) entry which is preliminary data.</text>
</comment>
<keyword evidence="2" id="KW-1185">Reference proteome</keyword>
<gene>
    <name evidence="1" type="ORF">CCR94_16415</name>
</gene>
<organism evidence="1 2">
    <name type="scientific">Rhodoblastus sphagnicola</name>
    <dbReference type="NCBI Taxonomy" id="333368"/>
    <lineage>
        <taxon>Bacteria</taxon>
        <taxon>Pseudomonadati</taxon>
        <taxon>Pseudomonadota</taxon>
        <taxon>Alphaproteobacteria</taxon>
        <taxon>Hyphomicrobiales</taxon>
        <taxon>Rhodoblastaceae</taxon>
        <taxon>Rhodoblastus</taxon>
    </lineage>
</organism>
<sequence length="85" mass="9422">MIALDALVNEMRLTYAERRDRLEAQKAALARGDKRTTFTVEEIAKRRGRLPQLEAVGRGLAALAARRDDVPEWILQAFEGGGDGV</sequence>
<proteinExistence type="predicted"/>